<evidence type="ECO:0000256" key="6">
    <source>
        <dbReference type="ARBA" id="ARBA00022691"/>
    </source>
</evidence>
<keyword evidence="9" id="KW-1185">Reference proteome</keyword>
<evidence type="ECO:0000313" key="9">
    <source>
        <dbReference type="Proteomes" id="UP000257039"/>
    </source>
</evidence>
<comment type="subcellular location">
    <subcellularLocation>
        <location evidence="1 7">Cytoplasm</location>
    </subcellularLocation>
</comment>
<accession>A0A4P9VXX1</accession>
<dbReference type="InterPro" id="IPR029063">
    <property type="entry name" value="SAM-dependent_MTases_sf"/>
</dbReference>
<dbReference type="Gene3D" id="3.40.50.150">
    <property type="entry name" value="Vaccinia Virus protein VP39"/>
    <property type="match status" value="1"/>
</dbReference>
<organism evidence="8 9">
    <name type="scientific">Zooshikella ganghwensis</name>
    <dbReference type="NCBI Taxonomy" id="202772"/>
    <lineage>
        <taxon>Bacteria</taxon>
        <taxon>Pseudomonadati</taxon>
        <taxon>Pseudomonadota</taxon>
        <taxon>Gammaproteobacteria</taxon>
        <taxon>Oceanospirillales</taxon>
        <taxon>Zooshikellaceae</taxon>
        <taxon>Zooshikella</taxon>
    </lineage>
</organism>
<name>A0A4P9VXX1_9GAMM</name>
<protein>
    <recommendedName>
        <fullName evidence="7">Protein-L-isoaspartate O-methyltransferase</fullName>
        <ecNumber evidence="7">2.1.1.77</ecNumber>
    </recommendedName>
    <alternativeName>
        <fullName evidence="7">L-isoaspartyl protein carboxyl methyltransferase</fullName>
    </alternativeName>
    <alternativeName>
        <fullName evidence="7">Protein L-isoaspartyl methyltransferase</fullName>
    </alternativeName>
    <alternativeName>
        <fullName evidence="7">Protein-beta-aspartate methyltransferase</fullName>
        <shortName evidence="7">PIMT</shortName>
    </alternativeName>
</protein>
<feature type="active site" evidence="7">
    <location>
        <position position="60"/>
    </location>
</feature>
<evidence type="ECO:0000256" key="5">
    <source>
        <dbReference type="ARBA" id="ARBA00022679"/>
    </source>
</evidence>
<dbReference type="GO" id="GO:0005737">
    <property type="term" value="C:cytoplasm"/>
    <property type="evidence" value="ECO:0007669"/>
    <property type="project" value="UniProtKB-SubCell"/>
</dbReference>
<comment type="caution">
    <text evidence="8">The sequence shown here is derived from an EMBL/GenBank/DDBJ whole genome shotgun (WGS) entry which is preliminary data.</text>
</comment>
<dbReference type="FunFam" id="3.40.50.150:FF:000010">
    <property type="entry name" value="Protein-L-isoaspartate O-methyltransferase"/>
    <property type="match status" value="1"/>
</dbReference>
<dbReference type="GO" id="GO:0030091">
    <property type="term" value="P:protein repair"/>
    <property type="evidence" value="ECO:0007669"/>
    <property type="project" value="UniProtKB-UniRule"/>
</dbReference>
<keyword evidence="4 7" id="KW-0489">Methyltransferase</keyword>
<proteinExistence type="inferred from homology"/>
<reference evidence="8 9" key="1">
    <citation type="submission" date="2017-04" db="EMBL/GenBank/DDBJ databases">
        <title>Draft genome sequence of Zooshikella ganghwensis VG4 isolated from Red Sea sediments.</title>
        <authorList>
            <person name="Rehman Z."/>
            <person name="Alam I."/>
            <person name="Kamau A."/>
            <person name="Bajic V."/>
            <person name="Leiknes T."/>
        </authorList>
    </citation>
    <scope>NUCLEOTIDE SEQUENCE [LARGE SCALE GENOMIC DNA]</scope>
    <source>
        <strain evidence="8 9">VG4</strain>
    </source>
</reference>
<dbReference type="HAMAP" id="MF_00090">
    <property type="entry name" value="PIMT"/>
    <property type="match status" value="1"/>
</dbReference>
<dbReference type="EMBL" id="NDXW01000001">
    <property type="protein sequence ID" value="RDH46780.1"/>
    <property type="molecule type" value="Genomic_DNA"/>
</dbReference>
<dbReference type="Proteomes" id="UP000257039">
    <property type="component" value="Unassembled WGS sequence"/>
</dbReference>
<dbReference type="GO" id="GO:0032259">
    <property type="term" value="P:methylation"/>
    <property type="evidence" value="ECO:0007669"/>
    <property type="project" value="UniProtKB-KW"/>
</dbReference>
<comment type="function">
    <text evidence="7">Catalyzes the methyl esterification of L-isoaspartyl residues in peptides and proteins that result from spontaneous decomposition of normal L-aspartyl and L-asparaginyl residues. It plays a role in the repair and/or degradation of damaged proteins.</text>
</comment>
<dbReference type="Pfam" id="PF01135">
    <property type="entry name" value="PCMT"/>
    <property type="match status" value="1"/>
</dbReference>
<dbReference type="PANTHER" id="PTHR11579">
    <property type="entry name" value="PROTEIN-L-ISOASPARTATE O-METHYLTRANSFERASE"/>
    <property type="match status" value="1"/>
</dbReference>
<evidence type="ECO:0000256" key="7">
    <source>
        <dbReference type="HAMAP-Rule" id="MF_00090"/>
    </source>
</evidence>
<evidence type="ECO:0000256" key="4">
    <source>
        <dbReference type="ARBA" id="ARBA00022603"/>
    </source>
</evidence>
<comment type="similarity">
    <text evidence="2 7">Belongs to the methyltransferase superfamily. L-isoaspartyl/D-aspartyl protein methyltransferase family.</text>
</comment>
<keyword evidence="6 7" id="KW-0949">S-adenosyl-L-methionine</keyword>
<keyword evidence="3 7" id="KW-0963">Cytoplasm</keyword>
<keyword evidence="5 7" id="KW-0808">Transferase</keyword>
<evidence type="ECO:0000313" key="8">
    <source>
        <dbReference type="EMBL" id="RDH46780.1"/>
    </source>
</evidence>
<dbReference type="GO" id="GO:0004719">
    <property type="term" value="F:protein-L-isoaspartate (D-aspartate) O-methyltransferase activity"/>
    <property type="evidence" value="ECO:0007669"/>
    <property type="project" value="UniProtKB-UniRule"/>
</dbReference>
<dbReference type="RefSeq" id="WP_094789447.1">
    <property type="nucleotide sequence ID" value="NZ_JAEVHG010000002.1"/>
</dbReference>
<dbReference type="AlphaFoldDB" id="A0A4P9VXX1"/>
<dbReference type="SUPFAM" id="SSF53335">
    <property type="entry name" value="S-adenosyl-L-methionine-dependent methyltransferases"/>
    <property type="match status" value="1"/>
</dbReference>
<gene>
    <name evidence="7" type="primary">pcm</name>
    <name evidence="8" type="ORF">B9G39_17050</name>
</gene>
<sequence>MTSQRTRERLIRRLQQEGIRDERVLEVMREVPRHLFVDEALSHRAYEDTALPIGYSQTLSQPYIVAKMTEALRQSGPLEKVLEIGTGSGYQTIILSQLCSQVFSVERIKSLQRKAEQKLRQLSVRNVRFRYGDGFEGWPGYAPYDGIIVTAAPEDVPEKLIDQLAEGGRMVIPIGQSYEQQLVLLTKTSTGITQRMLAPVRFVPLLPGAV</sequence>
<evidence type="ECO:0000256" key="3">
    <source>
        <dbReference type="ARBA" id="ARBA00022490"/>
    </source>
</evidence>
<dbReference type="EC" id="2.1.1.77" evidence="7"/>
<dbReference type="PROSITE" id="PS01279">
    <property type="entry name" value="PCMT"/>
    <property type="match status" value="1"/>
</dbReference>
<evidence type="ECO:0000256" key="2">
    <source>
        <dbReference type="ARBA" id="ARBA00005369"/>
    </source>
</evidence>
<evidence type="ECO:0000256" key="1">
    <source>
        <dbReference type="ARBA" id="ARBA00004496"/>
    </source>
</evidence>
<dbReference type="InterPro" id="IPR000682">
    <property type="entry name" value="PCMT"/>
</dbReference>
<dbReference type="NCBIfam" id="NF001453">
    <property type="entry name" value="PRK00312.1"/>
    <property type="match status" value="1"/>
</dbReference>
<comment type="catalytic activity">
    <reaction evidence="7">
        <text>[protein]-L-isoaspartate + S-adenosyl-L-methionine = [protein]-L-isoaspartate alpha-methyl ester + S-adenosyl-L-homocysteine</text>
        <dbReference type="Rhea" id="RHEA:12705"/>
        <dbReference type="Rhea" id="RHEA-COMP:12143"/>
        <dbReference type="Rhea" id="RHEA-COMP:12144"/>
        <dbReference type="ChEBI" id="CHEBI:57856"/>
        <dbReference type="ChEBI" id="CHEBI:59789"/>
        <dbReference type="ChEBI" id="CHEBI:90596"/>
        <dbReference type="ChEBI" id="CHEBI:90598"/>
        <dbReference type="EC" id="2.1.1.77"/>
    </reaction>
</comment>
<dbReference type="NCBIfam" id="TIGR00080">
    <property type="entry name" value="pimt"/>
    <property type="match status" value="1"/>
</dbReference>
<dbReference type="PANTHER" id="PTHR11579:SF0">
    <property type="entry name" value="PROTEIN-L-ISOASPARTATE(D-ASPARTATE) O-METHYLTRANSFERASE"/>
    <property type="match status" value="1"/>
</dbReference>
<dbReference type="CDD" id="cd02440">
    <property type="entry name" value="AdoMet_MTases"/>
    <property type="match status" value="1"/>
</dbReference>